<name>A0ACC1SN69_9HYPO</name>
<keyword evidence="2" id="KW-1185">Reference proteome</keyword>
<evidence type="ECO:0000313" key="2">
    <source>
        <dbReference type="Proteomes" id="UP001148629"/>
    </source>
</evidence>
<protein>
    <submittedName>
        <fullName evidence="1">Uncharacterized protein</fullName>
    </submittedName>
</protein>
<proteinExistence type="predicted"/>
<accession>A0ACC1SN69</accession>
<dbReference type="EMBL" id="JANRMS010000259">
    <property type="protein sequence ID" value="KAJ3543142.1"/>
    <property type="molecule type" value="Genomic_DNA"/>
</dbReference>
<sequence>MLTLLRCRGHFVEPTIIKDVADTSVLATEEIFGPVIVLNTFKTEAEVLERANNTEFGLYSSIYTTDVERALRFAKFLEAGAVGLNCSAPTQAVDMPVSGWKQSGIGSEMHMYGVENYLQTKAVYMKYQNIPMH</sequence>
<gene>
    <name evidence="1" type="ORF">NM208_g3728</name>
</gene>
<comment type="caution">
    <text evidence="1">The sequence shown here is derived from an EMBL/GenBank/DDBJ whole genome shotgun (WGS) entry which is preliminary data.</text>
</comment>
<evidence type="ECO:0000313" key="1">
    <source>
        <dbReference type="EMBL" id="KAJ3543142.1"/>
    </source>
</evidence>
<dbReference type="Proteomes" id="UP001148629">
    <property type="component" value="Unassembled WGS sequence"/>
</dbReference>
<organism evidence="1 2">
    <name type="scientific">Fusarium decemcellulare</name>
    <dbReference type="NCBI Taxonomy" id="57161"/>
    <lineage>
        <taxon>Eukaryota</taxon>
        <taxon>Fungi</taxon>
        <taxon>Dikarya</taxon>
        <taxon>Ascomycota</taxon>
        <taxon>Pezizomycotina</taxon>
        <taxon>Sordariomycetes</taxon>
        <taxon>Hypocreomycetidae</taxon>
        <taxon>Hypocreales</taxon>
        <taxon>Nectriaceae</taxon>
        <taxon>Fusarium</taxon>
        <taxon>Fusarium decemcellulare species complex</taxon>
    </lineage>
</organism>
<reference evidence="1" key="1">
    <citation type="submission" date="2022-08" db="EMBL/GenBank/DDBJ databases">
        <title>Genome Sequence of Fusarium decemcellulare.</title>
        <authorList>
            <person name="Buettner E."/>
        </authorList>
    </citation>
    <scope>NUCLEOTIDE SEQUENCE</scope>
    <source>
        <strain evidence="1">Babe19</strain>
    </source>
</reference>